<feature type="domain" description="SPOR" evidence="2">
    <location>
        <begin position="852"/>
        <end position="932"/>
    </location>
</feature>
<dbReference type="InterPro" id="IPR027417">
    <property type="entry name" value="P-loop_NTPase"/>
</dbReference>
<dbReference type="PANTHER" id="PTHR35894:SF5">
    <property type="entry name" value="MU-LIKE PROPHAGE FLUMU DNA TRANSPOSITION PROTEIN B"/>
    <property type="match status" value="1"/>
</dbReference>
<feature type="region of interest" description="Disordered" evidence="1">
    <location>
        <begin position="533"/>
        <end position="563"/>
    </location>
</feature>
<dbReference type="InterPro" id="IPR036365">
    <property type="entry name" value="PGBD-like_sf"/>
</dbReference>
<evidence type="ECO:0000313" key="3">
    <source>
        <dbReference type="EMBL" id="OSM04315.1"/>
    </source>
</evidence>
<dbReference type="InterPro" id="IPR007730">
    <property type="entry name" value="SPOR-like_dom"/>
</dbReference>
<feature type="region of interest" description="Disordered" evidence="1">
    <location>
        <begin position="934"/>
        <end position="954"/>
    </location>
</feature>
<dbReference type="InterPro" id="IPR052026">
    <property type="entry name" value="ExeA_AAA_ATPase_DNA-bind"/>
</dbReference>
<comment type="caution">
    <text evidence="3">The sequence shown here is derived from an EMBL/GenBank/DDBJ whole genome shotgun (WGS) entry which is preliminary data.</text>
</comment>
<dbReference type="Proteomes" id="UP000194003">
    <property type="component" value="Unassembled WGS sequence"/>
</dbReference>
<dbReference type="PROSITE" id="PS51724">
    <property type="entry name" value="SPOR"/>
    <property type="match status" value="1"/>
</dbReference>
<sequence length="954" mass="105184">MSATENPQHAPYENLRADPSKPASDAELAAMVAQREAYLDFLGLERNPFPVAPDAETFFLPARIDALITETLHSIYTRKGFMVITGEVGLGKTTISQRILRVMDHNKVETALVFNTYFQGSELIEEINKDFGLPKAEGGLPAQMAALNTFLMERYRQGKTCAIIIDDAQNLSLESLEMVRMISNLETNAEKLVQILLVGQPELHEKLNAHEIRQLKSRIVLHAKVRPFDSDELKQYIHFRLNAAGSRGAVTIADNAFKAIEQRTGGNPRQINNLMDRCLYGLFAYNSTKLTRKLVLEVADEVGLSEEASATPGGSGKKRSLVWPVLASVAVIAVVVLAVLLQRQPPPQVVVQKATAEEMSQLQMAREQAKADMAKAQSAQQQARQQEAQAQQAKESARAELNKAKTLQEKAKALVAKARMMESKALAQAAEGVDGESGGEAEARLSQARQARVEAEREAVRAEALMIQAQEAAKKRQESLDEARKASVEAEAEVARTQQLIAQIREQTQKQKQALEEATLLRQAAEAEAEKARAAAQASLEEAKQRAAEAEREAQALEQAKAERQAAEAAAEAAKQAALQDKQVSETLIEEARKQAQEQAQKLVDAERQKVEREAAAMREAAQKAKAEAEKRAQTLLEEAQKTREEAERLAQASAKGAVVEKISPELQQFMAGNGLENYATLMSKALRDGWLPVAARRIGDQTGKRLAAMRELPKGVSSRYGVLTHKEGDGRTQYLFFWKPEQNIDDVYYGSRGADVKRLQSLLKRAGHYPAEVDGIAGRYTIKALVNFQRQYGLEPTGQINGATLYLLENQPQAQPQKSAPKRSEGKAKQVANTQPISILRKPPARAVDTPDQEPKYLAQAASFQIPQQAITLATQMRAKGIDAFIQEVALQDGVTWLVVRAGPWAVRAKADKVVEQWKEQFHIDGLIIHYQPDPTAASPDAASKDNRERDDR</sequence>
<feature type="compositionally biased region" description="Low complexity" evidence="1">
    <location>
        <begin position="374"/>
        <end position="394"/>
    </location>
</feature>
<feature type="region of interest" description="Disordered" evidence="1">
    <location>
        <begin position="370"/>
        <end position="397"/>
    </location>
</feature>
<dbReference type="Pfam" id="PF13401">
    <property type="entry name" value="AAA_22"/>
    <property type="match status" value="1"/>
</dbReference>
<reference evidence="3 4" key="1">
    <citation type="journal article" date="2016" name="BMC Genomics">
        <title>Combined genomic and structural analyses of a cultured magnetotactic bacterium reveals its niche adaptation to a dynamic environment.</title>
        <authorList>
            <person name="Araujo A.C."/>
            <person name="Morillo V."/>
            <person name="Cypriano J."/>
            <person name="Teixeira L.C."/>
            <person name="Leao P."/>
            <person name="Lyra S."/>
            <person name="Almeida L.G."/>
            <person name="Bazylinski D.A."/>
            <person name="Vasconcellos A.T."/>
            <person name="Abreu F."/>
            <person name="Lins U."/>
        </authorList>
    </citation>
    <scope>NUCLEOTIDE SEQUENCE [LARGE SCALE GENOMIC DNA]</scope>
    <source>
        <strain evidence="3 4">IT-1</strain>
    </source>
</reference>
<dbReference type="STRING" id="1434232.MAIT1_04191"/>
<keyword evidence="4" id="KW-1185">Reference proteome</keyword>
<dbReference type="EMBL" id="LVJN01000019">
    <property type="protein sequence ID" value="OSM04315.1"/>
    <property type="molecule type" value="Genomic_DNA"/>
</dbReference>
<feature type="region of interest" description="Disordered" evidence="1">
    <location>
        <begin position="1"/>
        <end position="21"/>
    </location>
</feature>
<feature type="compositionally biased region" description="Basic and acidic residues" evidence="1">
    <location>
        <begin position="944"/>
        <end position="954"/>
    </location>
</feature>
<name>A0A1Y2K4R9_9PROT</name>
<dbReference type="Gene3D" id="3.40.50.300">
    <property type="entry name" value="P-loop containing nucleotide triphosphate hydrolases"/>
    <property type="match status" value="1"/>
</dbReference>
<feature type="compositionally biased region" description="Low complexity" evidence="1">
    <location>
        <begin position="934"/>
        <end position="943"/>
    </location>
</feature>
<dbReference type="AlphaFoldDB" id="A0A1Y2K4R9"/>
<evidence type="ECO:0000259" key="2">
    <source>
        <dbReference type="PROSITE" id="PS51724"/>
    </source>
</evidence>
<dbReference type="PANTHER" id="PTHR35894">
    <property type="entry name" value="GENERAL SECRETION PATHWAY PROTEIN A-RELATED"/>
    <property type="match status" value="1"/>
</dbReference>
<dbReference type="InterPro" id="IPR036366">
    <property type="entry name" value="PGBDSf"/>
</dbReference>
<accession>A0A1Y2K4R9</accession>
<dbReference type="GO" id="GO:0016887">
    <property type="term" value="F:ATP hydrolysis activity"/>
    <property type="evidence" value="ECO:0007669"/>
    <property type="project" value="InterPro"/>
</dbReference>
<dbReference type="InterPro" id="IPR049945">
    <property type="entry name" value="AAA_22"/>
</dbReference>
<dbReference type="OrthoDB" id="7828921at2"/>
<dbReference type="Gene3D" id="3.30.70.1070">
    <property type="entry name" value="Sporulation related repeat"/>
    <property type="match status" value="1"/>
</dbReference>
<dbReference type="InterPro" id="IPR036680">
    <property type="entry name" value="SPOR-like_sf"/>
</dbReference>
<feature type="compositionally biased region" description="Basic and acidic residues" evidence="1">
    <location>
        <begin position="541"/>
        <end position="563"/>
    </location>
</feature>
<dbReference type="RefSeq" id="WP_085442404.1">
    <property type="nucleotide sequence ID" value="NZ_LVJN01000019.1"/>
</dbReference>
<gene>
    <name evidence="3" type="ORF">MAIT1_04191</name>
</gene>
<dbReference type="SUPFAM" id="SSF52540">
    <property type="entry name" value="P-loop containing nucleoside triphosphate hydrolases"/>
    <property type="match status" value="1"/>
</dbReference>
<feature type="region of interest" description="Disordered" evidence="1">
    <location>
        <begin position="813"/>
        <end position="854"/>
    </location>
</feature>
<evidence type="ECO:0000256" key="1">
    <source>
        <dbReference type="SAM" id="MobiDB-lite"/>
    </source>
</evidence>
<dbReference type="Pfam" id="PF01471">
    <property type="entry name" value="PG_binding_1"/>
    <property type="match status" value="1"/>
</dbReference>
<dbReference type="SUPFAM" id="SSF47090">
    <property type="entry name" value="PGBD-like"/>
    <property type="match status" value="1"/>
</dbReference>
<protein>
    <recommendedName>
        <fullName evidence="2">SPOR domain-containing protein</fullName>
    </recommendedName>
</protein>
<organism evidence="3 4">
    <name type="scientific">Magnetofaba australis IT-1</name>
    <dbReference type="NCBI Taxonomy" id="1434232"/>
    <lineage>
        <taxon>Bacteria</taxon>
        <taxon>Pseudomonadati</taxon>
        <taxon>Pseudomonadota</taxon>
        <taxon>Magnetococcia</taxon>
        <taxon>Magnetococcales</taxon>
        <taxon>Magnetococcaceae</taxon>
        <taxon>Magnetofaba</taxon>
    </lineage>
</organism>
<evidence type="ECO:0000313" key="4">
    <source>
        <dbReference type="Proteomes" id="UP000194003"/>
    </source>
</evidence>
<dbReference type="GO" id="GO:0042834">
    <property type="term" value="F:peptidoglycan binding"/>
    <property type="evidence" value="ECO:0007669"/>
    <property type="project" value="InterPro"/>
</dbReference>
<proteinExistence type="predicted"/>
<dbReference type="SUPFAM" id="SSF110997">
    <property type="entry name" value="Sporulation related repeat"/>
    <property type="match status" value="1"/>
</dbReference>
<dbReference type="Gene3D" id="1.10.101.10">
    <property type="entry name" value="PGBD-like superfamily/PGBD"/>
    <property type="match status" value="1"/>
</dbReference>
<dbReference type="Pfam" id="PF05036">
    <property type="entry name" value="SPOR"/>
    <property type="match status" value="1"/>
</dbReference>
<dbReference type="InterPro" id="IPR002477">
    <property type="entry name" value="Peptidoglycan-bd-like"/>
</dbReference>